<dbReference type="Gene3D" id="3.40.50.300">
    <property type="entry name" value="P-loop containing nucleotide triphosphate hydrolases"/>
    <property type="match status" value="1"/>
</dbReference>
<protein>
    <submittedName>
        <fullName evidence="1">Uncharacterized protein</fullName>
    </submittedName>
</protein>
<accession>A0A6J5RCW2</accession>
<evidence type="ECO:0000313" key="1">
    <source>
        <dbReference type="EMBL" id="CAB4192207.1"/>
    </source>
</evidence>
<dbReference type="EMBL" id="LR797187">
    <property type="protein sequence ID" value="CAB4192207.1"/>
    <property type="molecule type" value="Genomic_DNA"/>
</dbReference>
<dbReference type="InterPro" id="IPR027417">
    <property type="entry name" value="P-loop_NTPase"/>
</dbReference>
<proteinExistence type="predicted"/>
<organism evidence="1">
    <name type="scientific">uncultured Caudovirales phage</name>
    <dbReference type="NCBI Taxonomy" id="2100421"/>
    <lineage>
        <taxon>Viruses</taxon>
        <taxon>Duplodnaviria</taxon>
        <taxon>Heunggongvirae</taxon>
        <taxon>Uroviricota</taxon>
        <taxon>Caudoviricetes</taxon>
        <taxon>Peduoviridae</taxon>
        <taxon>Maltschvirus</taxon>
        <taxon>Maltschvirus maltsch</taxon>
    </lineage>
</organism>
<name>A0A6J5RCW2_9CAUD</name>
<sequence>MSAATEDGRPTLVMIAGFSRAGKDTLANGLLEWSVKRAEKVNFADPLKECANAMLSYLHLEGDFFNEEFKVKNREFLVSTGRFARSLNPDVFAEHLARYLPFVSSDGEPHQTVICADWRYLNEYKVVSRILDEYDWNVRTVHISTAGVLPANDEEAWSILDLRAEVDFDVELCFKQNSRNEIMAEGRRMARAWKL</sequence>
<reference evidence="1" key="1">
    <citation type="submission" date="2020-05" db="EMBL/GenBank/DDBJ databases">
        <authorList>
            <person name="Chiriac C."/>
            <person name="Salcher M."/>
            <person name="Ghai R."/>
            <person name="Kavagutti S V."/>
        </authorList>
    </citation>
    <scope>NUCLEOTIDE SEQUENCE</scope>
</reference>
<gene>
    <name evidence="1" type="ORF">UFOVP1233_17</name>
</gene>